<dbReference type="Proteomes" id="UP000494206">
    <property type="component" value="Unassembled WGS sequence"/>
</dbReference>
<accession>A0A8S1F584</accession>
<gene>
    <name evidence="2" type="ORF">CBOVIS_LOCUS10756</name>
</gene>
<feature type="compositionally biased region" description="Acidic residues" evidence="1">
    <location>
        <begin position="599"/>
        <end position="618"/>
    </location>
</feature>
<dbReference type="EMBL" id="CADEPM010000008">
    <property type="protein sequence ID" value="CAB3409060.1"/>
    <property type="molecule type" value="Genomic_DNA"/>
</dbReference>
<feature type="region of interest" description="Disordered" evidence="1">
    <location>
        <begin position="201"/>
        <end position="230"/>
    </location>
</feature>
<feature type="compositionally biased region" description="Polar residues" evidence="1">
    <location>
        <begin position="217"/>
        <end position="230"/>
    </location>
</feature>
<feature type="region of interest" description="Disordered" evidence="1">
    <location>
        <begin position="590"/>
        <end position="627"/>
    </location>
</feature>
<sequence length="644" mass="71984">MNDTQDDTIEIESISMREARRRGELDVYIKNAAKQAEKRYADSAHRVEAKLNGVTDFDELLRRRIPELANPTRTQDDSQNLEDSQFAVPALPKIAGTKSPSKNFSQKYRLGAGASTPKANANSSLRIFRNLNISHVVDTTSLDPIAKNVDNITVTVTVEELANDEIENKNRTFTIEKCPSENGSSLSDAVGRTFTIDKDSAASISETPSECPPNPTANPECSVNSNLSSTNCQDEQGIDVIEGNAHGLSEEAGNIESGEAQENSKEASNSTVSFETNPVVHISVQELIDNDKTVVNLNSYESEHFSKEPEISNERVSEEIDENGKEVVEDVEIAEMDETPSIRLPRRAKKTSNTTMYTVNTPAHDSVDMDITKNVTIDDSMDQDSTVLNINPRKNDTVMVLKARKIIAPVTPEPGLRRSTRHRVKPLRSWLGEKAVYEHSPSGGQRLKGITEVRIKDKKMIKYRSADPKIIVERRQEELARKRARAAQRREKLALDHSRGVNLHITQDDIEPNSRAESTGDESNQSQHLTFTICKDSSENTVETSKEESINRTFTIEKCTPGDYLYKFREPKEQSADEKCCFKSILEKSPENPDAMSLESEEDISVDDEDEEEIDDDSNSLSDLELSAQMNTNAFVKDFDRTSY</sequence>
<proteinExistence type="predicted"/>
<dbReference type="OrthoDB" id="5847181at2759"/>
<feature type="compositionally biased region" description="Polar residues" evidence="1">
    <location>
        <begin position="515"/>
        <end position="527"/>
    </location>
</feature>
<reference evidence="2 3" key="1">
    <citation type="submission" date="2020-04" db="EMBL/GenBank/DDBJ databases">
        <authorList>
            <person name="Laetsch R D."/>
            <person name="Stevens L."/>
            <person name="Kumar S."/>
            <person name="Blaxter L. M."/>
        </authorList>
    </citation>
    <scope>NUCLEOTIDE SEQUENCE [LARGE SCALE GENOMIC DNA]</scope>
</reference>
<organism evidence="2 3">
    <name type="scientific">Caenorhabditis bovis</name>
    <dbReference type="NCBI Taxonomy" id="2654633"/>
    <lineage>
        <taxon>Eukaryota</taxon>
        <taxon>Metazoa</taxon>
        <taxon>Ecdysozoa</taxon>
        <taxon>Nematoda</taxon>
        <taxon>Chromadorea</taxon>
        <taxon>Rhabditida</taxon>
        <taxon>Rhabditina</taxon>
        <taxon>Rhabditomorpha</taxon>
        <taxon>Rhabditoidea</taxon>
        <taxon>Rhabditidae</taxon>
        <taxon>Peloderinae</taxon>
        <taxon>Caenorhabditis</taxon>
    </lineage>
</organism>
<comment type="caution">
    <text evidence="2">The sequence shown here is derived from an EMBL/GenBank/DDBJ whole genome shotgun (WGS) entry which is preliminary data.</text>
</comment>
<evidence type="ECO:0000256" key="1">
    <source>
        <dbReference type="SAM" id="MobiDB-lite"/>
    </source>
</evidence>
<name>A0A8S1F584_9PELO</name>
<feature type="region of interest" description="Disordered" evidence="1">
    <location>
        <begin position="503"/>
        <end position="527"/>
    </location>
</feature>
<protein>
    <submittedName>
        <fullName evidence="2">Uncharacterized protein</fullName>
    </submittedName>
</protein>
<keyword evidence="3" id="KW-1185">Reference proteome</keyword>
<evidence type="ECO:0000313" key="3">
    <source>
        <dbReference type="Proteomes" id="UP000494206"/>
    </source>
</evidence>
<evidence type="ECO:0000313" key="2">
    <source>
        <dbReference type="EMBL" id="CAB3409060.1"/>
    </source>
</evidence>
<dbReference type="AlphaFoldDB" id="A0A8S1F584"/>